<dbReference type="GO" id="GO:0006515">
    <property type="term" value="P:protein quality control for misfolded or incompletely synthesized proteins"/>
    <property type="evidence" value="ECO:0000318"/>
    <property type="project" value="GO_Central"/>
</dbReference>
<dbReference type="STRING" id="39947.A0A0N7KKG2"/>
<keyword evidence="2" id="KW-1185">Reference proteome</keyword>
<evidence type="ECO:0000313" key="2">
    <source>
        <dbReference type="Proteomes" id="UP000059680"/>
    </source>
</evidence>
<dbReference type="GO" id="GO:0004176">
    <property type="term" value="F:ATP-dependent peptidase activity"/>
    <property type="evidence" value="ECO:0000318"/>
    <property type="project" value="GO_Central"/>
</dbReference>
<dbReference type="GO" id="GO:0051117">
    <property type="term" value="F:ATPase binding"/>
    <property type="evidence" value="ECO:0000318"/>
    <property type="project" value="GO_Central"/>
</dbReference>
<dbReference type="eggNOG" id="KOG0840">
    <property type="taxonomic scope" value="Eukaryota"/>
</dbReference>
<feature type="non-terminal residue" evidence="1">
    <location>
        <position position="139"/>
    </location>
</feature>
<dbReference type="Gramene" id="Os05t0278950-00">
    <property type="protein sequence ID" value="Os05t0278950-00"/>
    <property type="gene ID" value="Os05g0278950"/>
</dbReference>
<organism evidence="1 2">
    <name type="scientific">Oryza sativa subsp. japonica</name>
    <name type="common">Rice</name>
    <dbReference type="NCBI Taxonomy" id="39947"/>
    <lineage>
        <taxon>Eukaryota</taxon>
        <taxon>Viridiplantae</taxon>
        <taxon>Streptophyta</taxon>
        <taxon>Embryophyta</taxon>
        <taxon>Tracheophyta</taxon>
        <taxon>Spermatophyta</taxon>
        <taxon>Magnoliopsida</taxon>
        <taxon>Liliopsida</taxon>
        <taxon>Poales</taxon>
        <taxon>Poaceae</taxon>
        <taxon>BOP clade</taxon>
        <taxon>Oryzoideae</taxon>
        <taxon>Oryzeae</taxon>
        <taxon>Oryzinae</taxon>
        <taxon>Oryza</taxon>
        <taxon>Oryza sativa</taxon>
    </lineage>
</organism>
<dbReference type="GO" id="GO:0009368">
    <property type="term" value="C:endopeptidase Clp complex"/>
    <property type="evidence" value="ECO:0000318"/>
    <property type="project" value="GO_Central"/>
</dbReference>
<dbReference type="GO" id="GO:0004252">
    <property type="term" value="F:serine-type endopeptidase activity"/>
    <property type="evidence" value="ECO:0000318"/>
    <property type="project" value="GO_Central"/>
</dbReference>
<dbReference type="PaxDb" id="39947-A0A0N7KKG2"/>
<protein>
    <submittedName>
        <fullName evidence="1">Os05g0278950 protein</fullName>
    </submittedName>
</protein>
<dbReference type="EMBL" id="AP014961">
    <property type="protein sequence ID" value="BAS93129.1"/>
    <property type="molecule type" value="Genomic_DNA"/>
</dbReference>
<evidence type="ECO:0000313" key="1">
    <source>
        <dbReference type="EMBL" id="BAS93129.1"/>
    </source>
</evidence>
<dbReference type="InParanoid" id="A0A0N7KKG2"/>
<accession>A0A0N7KKG2</accession>
<name>A0A0N7KKG2_ORYSJ</name>
<proteinExistence type="predicted"/>
<sequence>TTCAFPISPPKSRLRPSSFRPYSLLYPRHRRVAWRSSAAASDALPSLSPLLRANPTILLLPCHQIAAASARLTAFSSRRGSSLAFSPSSQVRNRRPHPKLFHEENLKYGLMDNYKNIPQFFYSLSPAQMEMFMNDDNPI</sequence>
<reference evidence="1 2" key="3">
    <citation type="journal article" date="2013" name="Rice">
        <title>Improvement of the Oryza sativa Nipponbare reference genome using next generation sequence and optical map data.</title>
        <authorList>
            <person name="Kawahara Y."/>
            <person name="de la Bastide M."/>
            <person name="Hamilton J.P."/>
            <person name="Kanamori H."/>
            <person name="McCombie W.R."/>
            <person name="Ouyang S."/>
            <person name="Schwartz D.C."/>
            <person name="Tanaka T."/>
            <person name="Wu J."/>
            <person name="Zhou S."/>
            <person name="Childs K.L."/>
            <person name="Davidson R.M."/>
            <person name="Lin H."/>
            <person name="Quesada-Ocampo L."/>
            <person name="Vaillancourt B."/>
            <person name="Sakai H."/>
            <person name="Lee S.S."/>
            <person name="Kim J."/>
            <person name="Numa H."/>
            <person name="Itoh T."/>
            <person name="Buell C.R."/>
            <person name="Matsumoto T."/>
        </authorList>
    </citation>
    <scope>NUCLEOTIDE SEQUENCE [LARGE SCALE GENOMIC DNA]</scope>
    <source>
        <strain evidence="2">cv. Nipponbare</strain>
    </source>
</reference>
<reference evidence="1 2" key="2">
    <citation type="journal article" date="2013" name="Plant Cell Physiol.">
        <title>Rice Annotation Project Database (RAP-DB): an integrative and interactive database for rice genomics.</title>
        <authorList>
            <person name="Sakai H."/>
            <person name="Lee S.S."/>
            <person name="Tanaka T."/>
            <person name="Numa H."/>
            <person name="Kim J."/>
            <person name="Kawahara Y."/>
            <person name="Wakimoto H."/>
            <person name="Yang C.C."/>
            <person name="Iwamoto M."/>
            <person name="Abe T."/>
            <person name="Yamada Y."/>
            <person name="Muto A."/>
            <person name="Inokuchi H."/>
            <person name="Ikemura T."/>
            <person name="Matsumoto T."/>
            <person name="Sasaki T."/>
            <person name="Itoh T."/>
        </authorList>
    </citation>
    <scope>NUCLEOTIDE SEQUENCE [LARGE SCALE GENOMIC DNA]</scope>
    <source>
        <strain evidence="2">cv. Nipponbare</strain>
    </source>
</reference>
<dbReference type="Proteomes" id="UP000059680">
    <property type="component" value="Chromosome 5"/>
</dbReference>
<reference evidence="2" key="1">
    <citation type="journal article" date="2005" name="Nature">
        <title>The map-based sequence of the rice genome.</title>
        <authorList>
            <consortium name="International rice genome sequencing project (IRGSP)"/>
            <person name="Matsumoto T."/>
            <person name="Wu J."/>
            <person name="Kanamori H."/>
            <person name="Katayose Y."/>
            <person name="Fujisawa M."/>
            <person name="Namiki N."/>
            <person name="Mizuno H."/>
            <person name="Yamamoto K."/>
            <person name="Antonio B.A."/>
            <person name="Baba T."/>
            <person name="Sakata K."/>
            <person name="Nagamura Y."/>
            <person name="Aoki H."/>
            <person name="Arikawa K."/>
            <person name="Arita K."/>
            <person name="Bito T."/>
            <person name="Chiden Y."/>
            <person name="Fujitsuka N."/>
            <person name="Fukunaka R."/>
            <person name="Hamada M."/>
            <person name="Harada C."/>
            <person name="Hayashi A."/>
            <person name="Hijishita S."/>
            <person name="Honda M."/>
            <person name="Hosokawa S."/>
            <person name="Ichikawa Y."/>
            <person name="Idonuma A."/>
            <person name="Iijima M."/>
            <person name="Ikeda M."/>
            <person name="Ikeno M."/>
            <person name="Ito K."/>
            <person name="Ito S."/>
            <person name="Ito T."/>
            <person name="Ito Y."/>
            <person name="Ito Y."/>
            <person name="Iwabuchi A."/>
            <person name="Kamiya K."/>
            <person name="Karasawa W."/>
            <person name="Kurita K."/>
            <person name="Katagiri S."/>
            <person name="Kikuta A."/>
            <person name="Kobayashi H."/>
            <person name="Kobayashi N."/>
            <person name="Machita K."/>
            <person name="Maehara T."/>
            <person name="Masukawa M."/>
            <person name="Mizubayashi T."/>
            <person name="Mukai Y."/>
            <person name="Nagasaki H."/>
            <person name="Nagata Y."/>
            <person name="Naito S."/>
            <person name="Nakashima M."/>
            <person name="Nakama Y."/>
            <person name="Nakamichi Y."/>
            <person name="Nakamura M."/>
            <person name="Meguro A."/>
            <person name="Negishi M."/>
            <person name="Ohta I."/>
            <person name="Ohta T."/>
            <person name="Okamoto M."/>
            <person name="Ono N."/>
            <person name="Saji S."/>
            <person name="Sakaguchi M."/>
            <person name="Sakai K."/>
            <person name="Shibata M."/>
            <person name="Shimokawa T."/>
            <person name="Song J."/>
            <person name="Takazaki Y."/>
            <person name="Terasawa K."/>
            <person name="Tsugane M."/>
            <person name="Tsuji K."/>
            <person name="Ueda S."/>
            <person name="Waki K."/>
            <person name="Yamagata H."/>
            <person name="Yamamoto M."/>
            <person name="Yamamoto S."/>
            <person name="Yamane H."/>
            <person name="Yoshiki S."/>
            <person name="Yoshihara R."/>
            <person name="Yukawa K."/>
            <person name="Zhong H."/>
            <person name="Yano M."/>
            <person name="Yuan Q."/>
            <person name="Ouyang S."/>
            <person name="Liu J."/>
            <person name="Jones K.M."/>
            <person name="Gansberger K."/>
            <person name="Moffat K."/>
            <person name="Hill J."/>
            <person name="Bera J."/>
            <person name="Fadrosh D."/>
            <person name="Jin S."/>
            <person name="Johri S."/>
            <person name="Kim M."/>
            <person name="Overton L."/>
            <person name="Reardon M."/>
            <person name="Tsitrin T."/>
            <person name="Vuong H."/>
            <person name="Weaver B."/>
            <person name="Ciecko A."/>
            <person name="Tallon L."/>
            <person name="Jackson J."/>
            <person name="Pai G."/>
            <person name="Aken S.V."/>
            <person name="Utterback T."/>
            <person name="Reidmuller S."/>
            <person name="Feldblyum T."/>
            <person name="Hsiao J."/>
            <person name="Zismann V."/>
            <person name="Iobst S."/>
            <person name="de Vazeille A.R."/>
            <person name="Buell C.R."/>
            <person name="Ying K."/>
            <person name="Li Y."/>
            <person name="Lu T."/>
            <person name="Huang Y."/>
            <person name="Zhao Q."/>
            <person name="Feng Q."/>
            <person name="Zhang L."/>
            <person name="Zhu J."/>
            <person name="Weng Q."/>
            <person name="Mu J."/>
            <person name="Lu Y."/>
            <person name="Fan D."/>
            <person name="Liu Y."/>
            <person name="Guan J."/>
            <person name="Zhang Y."/>
            <person name="Yu S."/>
            <person name="Liu X."/>
            <person name="Zhang Y."/>
            <person name="Hong G."/>
            <person name="Han B."/>
            <person name="Choisne N."/>
            <person name="Demange N."/>
            <person name="Orjeda G."/>
            <person name="Samain S."/>
            <person name="Cattolico L."/>
            <person name="Pelletier E."/>
            <person name="Couloux A."/>
            <person name="Segurens B."/>
            <person name="Wincker P."/>
            <person name="D'Hont A."/>
            <person name="Scarpelli C."/>
            <person name="Weissenbach J."/>
            <person name="Salanoubat M."/>
            <person name="Quetier F."/>
            <person name="Yu Y."/>
            <person name="Kim H.R."/>
            <person name="Rambo T."/>
            <person name="Currie J."/>
            <person name="Collura K."/>
            <person name="Luo M."/>
            <person name="Yang T."/>
            <person name="Ammiraju J.S.S."/>
            <person name="Engler F."/>
            <person name="Soderlund C."/>
            <person name="Wing R.A."/>
            <person name="Palmer L.E."/>
            <person name="de la Bastide M."/>
            <person name="Spiegel L."/>
            <person name="Nascimento L."/>
            <person name="Zutavern T."/>
            <person name="O'Shaughnessy A."/>
            <person name="Dike S."/>
            <person name="Dedhia N."/>
            <person name="Preston R."/>
            <person name="Balija V."/>
            <person name="McCombie W.R."/>
            <person name="Chow T."/>
            <person name="Chen H."/>
            <person name="Chung M."/>
            <person name="Chen C."/>
            <person name="Shaw J."/>
            <person name="Wu H."/>
            <person name="Hsiao K."/>
            <person name="Chao Y."/>
            <person name="Chu M."/>
            <person name="Cheng C."/>
            <person name="Hour A."/>
            <person name="Lee P."/>
            <person name="Lin S."/>
            <person name="Lin Y."/>
            <person name="Liou J."/>
            <person name="Liu S."/>
            <person name="Hsing Y."/>
            <person name="Raghuvanshi S."/>
            <person name="Mohanty A."/>
            <person name="Bharti A.K."/>
            <person name="Gaur A."/>
            <person name="Gupta V."/>
            <person name="Kumar D."/>
            <person name="Ravi V."/>
            <person name="Vij S."/>
            <person name="Kapur A."/>
            <person name="Khurana P."/>
            <person name="Khurana P."/>
            <person name="Khurana J.P."/>
            <person name="Tyagi A.K."/>
            <person name="Gaikwad K."/>
            <person name="Singh A."/>
            <person name="Dalal V."/>
            <person name="Srivastava S."/>
            <person name="Dixit A."/>
            <person name="Pal A.K."/>
            <person name="Ghazi I.A."/>
            <person name="Yadav M."/>
            <person name="Pandit A."/>
            <person name="Bhargava A."/>
            <person name="Sureshbabu K."/>
            <person name="Batra K."/>
            <person name="Sharma T.R."/>
            <person name="Mohapatra T."/>
            <person name="Singh N.K."/>
            <person name="Messing J."/>
            <person name="Nelson A.B."/>
            <person name="Fuks G."/>
            <person name="Kavchok S."/>
            <person name="Keizer G."/>
            <person name="Linton E."/>
            <person name="Llaca V."/>
            <person name="Song R."/>
            <person name="Tanyolac B."/>
            <person name="Young S."/>
            <person name="Ho-Il K."/>
            <person name="Hahn J.H."/>
            <person name="Sangsakoo G."/>
            <person name="Vanavichit A."/>
            <person name="de Mattos Luiz.A.T."/>
            <person name="Zimmer P.D."/>
            <person name="Malone G."/>
            <person name="Dellagostin O."/>
            <person name="de Oliveira A.C."/>
            <person name="Bevan M."/>
            <person name="Bancroft I."/>
            <person name="Minx P."/>
            <person name="Cordum H."/>
            <person name="Wilson R."/>
            <person name="Cheng Z."/>
            <person name="Jin W."/>
            <person name="Jiang J."/>
            <person name="Leong S.A."/>
            <person name="Iwama H."/>
            <person name="Gojobori T."/>
            <person name="Itoh T."/>
            <person name="Niimura Y."/>
            <person name="Fujii Y."/>
            <person name="Habara T."/>
            <person name="Sakai H."/>
            <person name="Sato Y."/>
            <person name="Wilson G."/>
            <person name="Kumar K."/>
            <person name="McCouch S."/>
            <person name="Juretic N."/>
            <person name="Hoen D."/>
            <person name="Wright S."/>
            <person name="Bruskiewich R."/>
            <person name="Bureau T."/>
            <person name="Miyao A."/>
            <person name="Hirochika H."/>
            <person name="Nishikawa T."/>
            <person name="Kadowaki K."/>
            <person name="Sugiura M."/>
            <person name="Burr B."/>
            <person name="Sasaki T."/>
        </authorList>
    </citation>
    <scope>NUCLEOTIDE SEQUENCE [LARGE SCALE GENOMIC DNA]</scope>
    <source>
        <strain evidence="2">cv. Nipponbare</strain>
    </source>
</reference>
<dbReference type="AlphaFoldDB" id="A0A0N7KKG2"/>
<gene>
    <name evidence="1" type="ordered locus">Os05g0278950</name>
    <name evidence="1" type="ORF">OSNPB_050278950</name>
</gene>